<name>A0A264W4Z3_9BACL</name>
<dbReference type="Pfam" id="PF00293">
    <property type="entry name" value="NUDIX"/>
    <property type="match status" value="1"/>
</dbReference>
<proteinExistence type="predicted"/>
<dbReference type="PANTHER" id="PTHR43046">
    <property type="entry name" value="GDP-MANNOSE MANNOSYL HYDROLASE"/>
    <property type="match status" value="1"/>
</dbReference>
<reference evidence="4 5" key="1">
    <citation type="submission" date="2017-07" db="EMBL/GenBank/DDBJ databases">
        <title>Tetzosporium hominis gen.nov. sp.nov.</title>
        <authorList>
            <person name="Tetz G."/>
            <person name="Tetz V."/>
        </authorList>
    </citation>
    <scope>NUCLEOTIDE SEQUENCE [LARGE SCALE GENOMIC DNA]</scope>
    <source>
        <strain evidence="4 5">VT-49</strain>
    </source>
</reference>
<comment type="cofactor">
    <cofactor evidence="1">
        <name>Mg(2+)</name>
        <dbReference type="ChEBI" id="CHEBI:18420"/>
    </cofactor>
</comment>
<evidence type="ECO:0000313" key="4">
    <source>
        <dbReference type="EMBL" id="OZS78656.1"/>
    </source>
</evidence>
<protein>
    <submittedName>
        <fullName evidence="4">NUDIX hydrolase</fullName>
    </submittedName>
</protein>
<gene>
    <name evidence="4" type="ORF">CF394_05050</name>
</gene>
<keyword evidence="2 4" id="KW-0378">Hydrolase</keyword>
<evidence type="ECO:0000256" key="1">
    <source>
        <dbReference type="ARBA" id="ARBA00001946"/>
    </source>
</evidence>
<dbReference type="SUPFAM" id="SSF55811">
    <property type="entry name" value="Nudix"/>
    <property type="match status" value="1"/>
</dbReference>
<accession>A0A264W4Z3</accession>
<keyword evidence="5" id="KW-1185">Reference proteome</keyword>
<dbReference type="CDD" id="cd18880">
    <property type="entry name" value="NUDIX_ADPRase"/>
    <property type="match status" value="1"/>
</dbReference>
<evidence type="ECO:0000313" key="5">
    <source>
        <dbReference type="Proteomes" id="UP000217065"/>
    </source>
</evidence>
<dbReference type="OrthoDB" id="65827at2"/>
<dbReference type="PANTHER" id="PTHR43046:SF14">
    <property type="entry name" value="MUTT_NUDIX FAMILY PROTEIN"/>
    <property type="match status" value="1"/>
</dbReference>
<evidence type="ECO:0000259" key="3">
    <source>
        <dbReference type="PROSITE" id="PS51462"/>
    </source>
</evidence>
<dbReference type="Proteomes" id="UP000217065">
    <property type="component" value="Unassembled WGS sequence"/>
</dbReference>
<dbReference type="GO" id="GO:0016787">
    <property type="term" value="F:hydrolase activity"/>
    <property type="evidence" value="ECO:0007669"/>
    <property type="project" value="UniProtKB-KW"/>
</dbReference>
<dbReference type="EMBL" id="NOKQ01000189">
    <property type="protein sequence ID" value="OZS78656.1"/>
    <property type="molecule type" value="Genomic_DNA"/>
</dbReference>
<dbReference type="Gene3D" id="3.90.79.10">
    <property type="entry name" value="Nucleoside Triphosphate Pyrophosphohydrolase"/>
    <property type="match status" value="1"/>
</dbReference>
<sequence>MMRNSAKAIIKRDDHILVIKKEDAQGAYYIFPGGGQEKFETLEEAVRRECLEELDAAVDVHELICIREYIGQHHEFAEFDRDIHQIEFYFLCTISEEHVNGEPSQPDTDQIGTEWLPIQHIADYRLYPKALIQPIQNVTHHPVYLGDVN</sequence>
<dbReference type="PROSITE" id="PS51462">
    <property type="entry name" value="NUDIX"/>
    <property type="match status" value="1"/>
</dbReference>
<organism evidence="4 5">
    <name type="scientific">Tetzosporium hominis</name>
    <dbReference type="NCBI Taxonomy" id="2020506"/>
    <lineage>
        <taxon>Bacteria</taxon>
        <taxon>Bacillati</taxon>
        <taxon>Bacillota</taxon>
        <taxon>Bacilli</taxon>
        <taxon>Bacillales</taxon>
        <taxon>Caryophanaceae</taxon>
        <taxon>Tetzosporium</taxon>
    </lineage>
</organism>
<dbReference type="InterPro" id="IPR015797">
    <property type="entry name" value="NUDIX_hydrolase-like_dom_sf"/>
</dbReference>
<feature type="domain" description="Nudix hydrolase" evidence="3">
    <location>
        <begin position="1"/>
        <end position="138"/>
    </location>
</feature>
<dbReference type="InterPro" id="IPR000086">
    <property type="entry name" value="NUDIX_hydrolase_dom"/>
</dbReference>
<dbReference type="AlphaFoldDB" id="A0A264W4Z3"/>
<comment type="caution">
    <text evidence="4">The sequence shown here is derived from an EMBL/GenBank/DDBJ whole genome shotgun (WGS) entry which is preliminary data.</text>
</comment>
<evidence type="ECO:0000256" key="2">
    <source>
        <dbReference type="ARBA" id="ARBA00022801"/>
    </source>
</evidence>